<feature type="transmembrane region" description="Helical" evidence="6">
    <location>
        <begin position="12"/>
        <end position="33"/>
    </location>
</feature>
<dbReference type="EMBL" id="CP035108">
    <property type="protein sequence ID" value="QAR34398.1"/>
    <property type="molecule type" value="Genomic_DNA"/>
</dbReference>
<dbReference type="Pfam" id="PF17201">
    <property type="entry name" value="Cache_3-Cache_2"/>
    <property type="match status" value="1"/>
</dbReference>
<dbReference type="PROSITE" id="PS50192">
    <property type="entry name" value="T_SNARE"/>
    <property type="match status" value="1"/>
</dbReference>
<name>A0A3R6AZZ0_9BACT</name>
<dbReference type="CDD" id="cd11386">
    <property type="entry name" value="MCP_signal"/>
    <property type="match status" value="1"/>
</dbReference>
<evidence type="ECO:0000313" key="10">
    <source>
        <dbReference type="EMBL" id="QAR34398.1"/>
    </source>
</evidence>
<evidence type="ECO:0000259" key="9">
    <source>
        <dbReference type="PROSITE" id="PS50885"/>
    </source>
</evidence>
<keyword evidence="6" id="KW-1133">Transmembrane helix</keyword>
<dbReference type="PROSITE" id="PS50885">
    <property type="entry name" value="HAMP"/>
    <property type="match status" value="1"/>
</dbReference>
<proteinExistence type="inferred from homology"/>
<protein>
    <recommendedName>
        <fullName evidence="12">Methyl-accepting chemotaxis protein</fullName>
    </recommendedName>
</protein>
<dbReference type="PROSITE" id="PS50111">
    <property type="entry name" value="CHEMOTAXIS_TRANSDUC_2"/>
    <property type="match status" value="1"/>
</dbReference>
<keyword evidence="3 5" id="KW-0807">Transducer</keyword>
<dbReference type="SUPFAM" id="SSF58104">
    <property type="entry name" value="Methyl-accepting chemotaxis protein (MCP) signaling domain"/>
    <property type="match status" value="1"/>
</dbReference>
<dbReference type="FunFam" id="1.10.287.950:FF:000001">
    <property type="entry name" value="Methyl-accepting chemotaxis sensory transducer"/>
    <property type="match status" value="1"/>
</dbReference>
<gene>
    <name evidence="10" type="ORF">EP073_13610</name>
</gene>
<keyword evidence="11" id="KW-1185">Reference proteome</keyword>
<dbReference type="GO" id="GO:0005886">
    <property type="term" value="C:plasma membrane"/>
    <property type="evidence" value="ECO:0007669"/>
    <property type="project" value="UniProtKB-SubCell"/>
</dbReference>
<dbReference type="InterPro" id="IPR029151">
    <property type="entry name" value="Sensor-like_sf"/>
</dbReference>
<comment type="similarity">
    <text evidence="4">Belongs to the methyl-accepting chemotaxis (MCP) protein family.</text>
</comment>
<accession>A0A3R6AZZ0</accession>
<evidence type="ECO:0000259" key="7">
    <source>
        <dbReference type="PROSITE" id="PS50111"/>
    </source>
</evidence>
<comment type="subcellular location">
    <subcellularLocation>
        <location evidence="1">Cell inner membrane</location>
        <topology evidence="1">Multi-pass membrane protein</topology>
    </subcellularLocation>
</comment>
<dbReference type="Gene3D" id="3.30.450.20">
    <property type="entry name" value="PAS domain"/>
    <property type="match status" value="1"/>
</dbReference>
<reference evidence="10 11" key="1">
    <citation type="submission" date="2019-01" db="EMBL/GenBank/DDBJ databases">
        <title>Geovibrio thiophilus DSM 11263, complete genome.</title>
        <authorList>
            <person name="Spring S."/>
            <person name="Bunk B."/>
            <person name="Sproer C."/>
        </authorList>
    </citation>
    <scope>NUCLEOTIDE SEQUENCE [LARGE SCALE GENOMIC DNA]</scope>
    <source>
        <strain evidence="10 11">DSM 11263</strain>
    </source>
</reference>
<feature type="domain" description="HAMP" evidence="9">
    <location>
        <begin position="366"/>
        <end position="398"/>
    </location>
</feature>
<evidence type="ECO:0000256" key="5">
    <source>
        <dbReference type="PROSITE-ProRule" id="PRU00284"/>
    </source>
</evidence>
<feature type="transmembrane region" description="Helical" evidence="6">
    <location>
        <begin position="329"/>
        <end position="351"/>
    </location>
</feature>
<evidence type="ECO:0000256" key="2">
    <source>
        <dbReference type="ARBA" id="ARBA00022519"/>
    </source>
</evidence>
<feature type="domain" description="T-SNARE coiled-coil homology" evidence="8">
    <location>
        <begin position="590"/>
        <end position="652"/>
    </location>
</feature>
<dbReference type="OrthoDB" id="9816383at2"/>
<evidence type="ECO:0000256" key="6">
    <source>
        <dbReference type="SAM" id="Phobius"/>
    </source>
</evidence>
<evidence type="ECO:0000256" key="4">
    <source>
        <dbReference type="ARBA" id="ARBA00029447"/>
    </source>
</evidence>
<evidence type="ECO:0000259" key="8">
    <source>
        <dbReference type="PROSITE" id="PS50192"/>
    </source>
</evidence>
<keyword evidence="6" id="KW-0812">Transmembrane</keyword>
<keyword evidence="2" id="KW-1003">Cell membrane</keyword>
<dbReference type="SMART" id="SM00283">
    <property type="entry name" value="MA"/>
    <property type="match status" value="1"/>
</dbReference>
<dbReference type="GO" id="GO:0006935">
    <property type="term" value="P:chemotaxis"/>
    <property type="evidence" value="ECO:0007669"/>
    <property type="project" value="UniProtKB-ARBA"/>
</dbReference>
<sequence>MKIRSIRVKYSLFFGGPLLIIFFILATMTSGGVKKEMLAETKSQLSSTAALLKETISLFYDQSLKVVQSNFSEFKTVLYSGGSFTMDTDSELSVEAVNQTTGGRENIHIPLMRYNGKRVYADFEMVDGIVEEANIEGLTATIFQAFDKGLLRITTNVHKADGERAVDTYIPKDSEVYHTVSSGKTYKGRAFVVNAWYWTVYEPIMENNQLIGVLYVGISEQVLLNDLRKAFNSVVIGETGSPFILNSDGTYILHKTQEGQNGLGEKDDEGSEYIKRMIEAENGEIIYSKDGENMMFSYRTFDATGWVIAAGSKEHEFLAHQRAVMSDLAWIHVSALVLLCIVVVVITGVLSKDIIFLKEKMTDEKDLTKKISLSREDELGMLARFMNIFIENLRGIIYQVKSSTIELSSINNELASTTEEFSSTFTQQTTELKEINGEIITVRENTDQVEHNLEKVAEQTDSTVEKTRDGARKLDESMKIITDIKQKVSELGGTVQNLSESSQEIGNIIGVIDDIADQTNLLALNAAIEAARAGEAGRGFAVVADEVRKLAEKTQRATQEIGGIINSLQSETRTVTDTMGKASVTVEKGVSIIGEAKESFDGIVQSMDQIKSVNDTMAQSVTAQTNALVNISHRLDSVTTGVEQSVYAVQTVSETVAHLQKQANDLMQMTSGFKTE</sequence>
<evidence type="ECO:0008006" key="12">
    <source>
        <dbReference type="Google" id="ProtNLM"/>
    </source>
</evidence>
<dbReference type="InterPro" id="IPR033462">
    <property type="entry name" value="Cache_3-Cache_2"/>
</dbReference>
<dbReference type="Gene3D" id="1.10.287.950">
    <property type="entry name" value="Methyl-accepting chemotaxis protein"/>
    <property type="match status" value="1"/>
</dbReference>
<dbReference type="GO" id="GO:0007165">
    <property type="term" value="P:signal transduction"/>
    <property type="evidence" value="ECO:0007669"/>
    <property type="project" value="UniProtKB-KW"/>
</dbReference>
<organism evidence="10 11">
    <name type="scientific">Geovibrio thiophilus</name>
    <dbReference type="NCBI Taxonomy" id="139438"/>
    <lineage>
        <taxon>Bacteria</taxon>
        <taxon>Pseudomonadati</taxon>
        <taxon>Deferribacterota</taxon>
        <taxon>Deferribacteres</taxon>
        <taxon>Deferribacterales</taxon>
        <taxon>Geovibrionaceae</taxon>
        <taxon>Geovibrio</taxon>
    </lineage>
</organism>
<feature type="domain" description="Methyl-accepting transducer" evidence="7">
    <location>
        <begin position="403"/>
        <end position="639"/>
    </location>
</feature>
<dbReference type="Proteomes" id="UP000287502">
    <property type="component" value="Chromosome"/>
</dbReference>
<dbReference type="RefSeq" id="WP_128467703.1">
    <property type="nucleotide sequence ID" value="NZ_CP035108.1"/>
</dbReference>
<dbReference type="InterPro" id="IPR000727">
    <property type="entry name" value="T_SNARE_dom"/>
</dbReference>
<evidence type="ECO:0000256" key="3">
    <source>
        <dbReference type="ARBA" id="ARBA00023224"/>
    </source>
</evidence>
<dbReference type="InterPro" id="IPR003660">
    <property type="entry name" value="HAMP_dom"/>
</dbReference>
<dbReference type="AlphaFoldDB" id="A0A3R6AZZ0"/>
<evidence type="ECO:0000313" key="11">
    <source>
        <dbReference type="Proteomes" id="UP000287502"/>
    </source>
</evidence>
<dbReference type="CDD" id="cd18774">
    <property type="entry name" value="PDC2_HK_sensor"/>
    <property type="match status" value="1"/>
</dbReference>
<keyword evidence="2" id="KW-0997">Cell inner membrane</keyword>
<dbReference type="PANTHER" id="PTHR32089:SF112">
    <property type="entry name" value="LYSOZYME-LIKE PROTEIN-RELATED"/>
    <property type="match status" value="1"/>
</dbReference>
<keyword evidence="6" id="KW-0472">Membrane</keyword>
<dbReference type="KEGG" id="gtl:EP073_13610"/>
<evidence type="ECO:0000256" key="1">
    <source>
        <dbReference type="ARBA" id="ARBA00004429"/>
    </source>
</evidence>
<dbReference type="Pfam" id="PF00015">
    <property type="entry name" value="MCPsignal"/>
    <property type="match status" value="1"/>
</dbReference>
<dbReference type="SUPFAM" id="SSF103190">
    <property type="entry name" value="Sensory domain-like"/>
    <property type="match status" value="1"/>
</dbReference>
<dbReference type="InterPro" id="IPR004089">
    <property type="entry name" value="MCPsignal_dom"/>
</dbReference>
<dbReference type="PANTHER" id="PTHR32089">
    <property type="entry name" value="METHYL-ACCEPTING CHEMOTAXIS PROTEIN MCPB"/>
    <property type="match status" value="1"/>
</dbReference>